<dbReference type="PANTHER" id="PTHR31527:SF0">
    <property type="entry name" value="RE64534P"/>
    <property type="match status" value="1"/>
</dbReference>
<evidence type="ECO:0000313" key="3">
    <source>
        <dbReference type="Proteomes" id="UP000026941"/>
    </source>
</evidence>
<accession>A0AA87PY12</accession>
<evidence type="ECO:0000259" key="1">
    <source>
        <dbReference type="Pfam" id="PF09347"/>
    </source>
</evidence>
<proteinExistence type="predicted"/>
<dbReference type="PANTHER" id="PTHR31527">
    <property type="entry name" value="RE64534P"/>
    <property type="match status" value="1"/>
</dbReference>
<protein>
    <recommendedName>
        <fullName evidence="1">DUF1989 domain-containing protein</fullName>
    </recommendedName>
</protein>
<dbReference type="NCBIfam" id="TIGR03425">
    <property type="entry name" value="urea_degr_2"/>
    <property type="match status" value="1"/>
</dbReference>
<dbReference type="AlphaFoldDB" id="A0AA87PY12"/>
<feature type="domain" description="DUF1989" evidence="1">
    <location>
        <begin position="53"/>
        <end position="216"/>
    </location>
</feature>
<dbReference type="Proteomes" id="UP000026941">
    <property type="component" value="Unassembled WGS sequence"/>
</dbReference>
<dbReference type="RefSeq" id="WP_042470586.1">
    <property type="nucleotide sequence ID" value="NZ_BAYX01000003.1"/>
</dbReference>
<dbReference type="Pfam" id="PF09347">
    <property type="entry name" value="DUF1989"/>
    <property type="match status" value="1"/>
</dbReference>
<evidence type="ECO:0000313" key="2">
    <source>
        <dbReference type="EMBL" id="GAJ91938.1"/>
    </source>
</evidence>
<dbReference type="EMBL" id="BAYX01000003">
    <property type="protein sequence ID" value="GAJ91938.1"/>
    <property type="molecule type" value="Genomic_DNA"/>
</dbReference>
<sequence>MTHVRRSPEDIAANRARYEEHQRKGLDFAPKALPEASPLSAPEIAPNTIIHREVVPGGWYWSTHIRKNEAFRVSLDHGFSTVSLVAWSADDTSERLNLPDTVKMQWTTALGKGRVIFSDMGRVMFSVTEDSSGAHDGLMGGSTFASNAAKYGEGKRNTRDNLILLATKAGLDKRDIPSVLALFAPVRVGQDGAFLWKPELLHGHDYVELRAEMDMIVGFSNCPHPLDPDPTYRPNPVTITRVTAVEPPADDLCRTATAEAVRGFENNALATM</sequence>
<comment type="caution">
    <text evidence="2">The sequence shown here is derived from an EMBL/GenBank/DDBJ whole genome shotgun (WGS) entry which is preliminary data.</text>
</comment>
<organism evidence="2 3">
    <name type="scientific">Rhizobium rhizogenes NBRC 13257</name>
    <dbReference type="NCBI Taxonomy" id="1220581"/>
    <lineage>
        <taxon>Bacteria</taxon>
        <taxon>Pseudomonadati</taxon>
        <taxon>Pseudomonadota</taxon>
        <taxon>Alphaproteobacteria</taxon>
        <taxon>Hyphomicrobiales</taxon>
        <taxon>Rhizobiaceae</taxon>
        <taxon>Rhizobium/Agrobacterium group</taxon>
        <taxon>Rhizobium</taxon>
    </lineage>
</organism>
<dbReference type="InterPro" id="IPR017792">
    <property type="entry name" value="UAAP1"/>
</dbReference>
<gene>
    <name evidence="2" type="ORF">RRH01S_03_00060</name>
</gene>
<reference evidence="2 3" key="1">
    <citation type="submission" date="2014-05" db="EMBL/GenBank/DDBJ databases">
        <title>Whole genome shotgun sequence of Rhizobium rhizogenes NBRC 13257.</title>
        <authorList>
            <person name="Katano-Makiyama Y."/>
            <person name="Hosoyama A."/>
            <person name="Hashimoto M."/>
            <person name="Hosoyama Y."/>
            <person name="Noguchi M."/>
            <person name="Tsuchikane K."/>
            <person name="Kimura A."/>
            <person name="Ohji S."/>
            <person name="Ichikawa N."/>
            <person name="Yamazoe A."/>
            <person name="Fujita N."/>
        </authorList>
    </citation>
    <scope>NUCLEOTIDE SEQUENCE [LARGE SCALE GENOMIC DNA]</scope>
    <source>
        <strain evidence="2 3">NBRC 13257</strain>
    </source>
</reference>
<dbReference type="InterPro" id="IPR018959">
    <property type="entry name" value="DUF1989"/>
</dbReference>
<name>A0AA87PY12_RHIRH</name>